<feature type="compositionally biased region" description="Pro residues" evidence="1">
    <location>
        <begin position="313"/>
        <end position="330"/>
    </location>
</feature>
<dbReference type="GO" id="GO:0043022">
    <property type="term" value="F:ribosome binding"/>
    <property type="evidence" value="ECO:0007669"/>
    <property type="project" value="TreeGrafter"/>
</dbReference>
<evidence type="ECO:0000313" key="3">
    <source>
        <dbReference type="EMBL" id="MBZ3871137.1"/>
    </source>
</evidence>
<evidence type="ECO:0000313" key="4">
    <source>
        <dbReference type="Proteomes" id="UP001166674"/>
    </source>
</evidence>
<dbReference type="GO" id="GO:0072344">
    <property type="term" value="P:rescue of stalled ribosome"/>
    <property type="evidence" value="ECO:0007669"/>
    <property type="project" value="InterPro"/>
</dbReference>
<organism evidence="3 4">
    <name type="scientific">Sciurus carolinensis</name>
    <name type="common">Eastern gray squirrel</name>
    <dbReference type="NCBI Taxonomy" id="30640"/>
    <lineage>
        <taxon>Eukaryota</taxon>
        <taxon>Metazoa</taxon>
        <taxon>Chordata</taxon>
        <taxon>Craniata</taxon>
        <taxon>Vertebrata</taxon>
        <taxon>Euteleostomi</taxon>
        <taxon>Mammalia</taxon>
        <taxon>Eutheria</taxon>
        <taxon>Euarchontoglires</taxon>
        <taxon>Glires</taxon>
        <taxon>Rodentia</taxon>
        <taxon>Sciuromorpha</taxon>
        <taxon>Sciuridae</taxon>
        <taxon>Sciurinae</taxon>
        <taxon>Sciurini</taxon>
        <taxon>Sciurus</taxon>
    </lineage>
</organism>
<dbReference type="GO" id="GO:0061630">
    <property type="term" value="F:ubiquitin protein ligase activity"/>
    <property type="evidence" value="ECO:0007669"/>
    <property type="project" value="InterPro"/>
</dbReference>
<keyword evidence="2" id="KW-1133">Transmembrane helix</keyword>
<keyword evidence="2" id="KW-0812">Transmembrane</keyword>
<reference evidence="3" key="1">
    <citation type="submission" date="2020-03" db="EMBL/GenBank/DDBJ databases">
        <title>Studies in the Genomics of Life Span.</title>
        <authorList>
            <person name="Glass D."/>
        </authorList>
    </citation>
    <scope>NUCLEOTIDE SEQUENCE</scope>
    <source>
        <strain evidence="3">SUZIE</strain>
        <tissue evidence="3">Muscle</tissue>
    </source>
</reference>
<proteinExistence type="predicted"/>
<feature type="region of interest" description="Disordered" evidence="1">
    <location>
        <begin position="310"/>
        <end position="330"/>
    </location>
</feature>
<comment type="caution">
    <text evidence="3">The sequence shown here is derived from an EMBL/GenBank/DDBJ whole genome shotgun (WGS) entry which is preliminary data.</text>
</comment>
<dbReference type="PANTHER" id="PTHR22938:SF0">
    <property type="entry name" value="E3 UBIQUITIN-PROTEIN LIGASE ZNF598"/>
    <property type="match status" value="1"/>
</dbReference>
<sequence length="463" mass="51278">MALGCCDHSVCYRCSTKMQVLCEELLQAVFGKKLPAFATNRIQQLQHEKKHRLCRWKDGAQDYYSDYAHLHEHFPEKRFLCEEQFTHAFSTEIDLKPPGLMGPGQQAWRPAEPSSKLEVEEGRRGMWKWLLPSGHQWLHSKRCTGARTRRTAAGLRRKRPQYRGPMNPMILAPNQAQDEGPDPREASANGPVGQEDCLGLGPGLNPQSILLPTPKLKDEDFPSLSASSSSCCTRAAPSLLGLALVYPGPARGRNTFQEEDYPALLYSASKPSTTPPSLISAWNSSCSKKGSPPTPGAQAAGFNTVVLLKDTPPRTPPDLAPPVSKTPPNPGSYSLLSSPHPACIPSPTSTTTTTTTTTKVPMLTSTPRAYLVPENFWEKNLQLIQSIKDFVQSDKAHFSKFKIHLGEFSDMEWGKGSLYADVILLGFFSSRYFPWFPFVLIFLVFVISIANTTTIILLICMDL</sequence>
<protein>
    <submittedName>
        <fullName evidence="3">Zinc finger protein 598</fullName>
    </submittedName>
</protein>
<dbReference type="Proteomes" id="UP001166674">
    <property type="component" value="Unassembled WGS sequence"/>
</dbReference>
<evidence type="ECO:0000256" key="1">
    <source>
        <dbReference type="SAM" id="MobiDB-lite"/>
    </source>
</evidence>
<dbReference type="GO" id="GO:0016567">
    <property type="term" value="P:protein ubiquitination"/>
    <property type="evidence" value="ECO:0007669"/>
    <property type="project" value="TreeGrafter"/>
</dbReference>
<name>A0AA41MG56_SCICA</name>
<feature type="transmembrane region" description="Helical" evidence="2">
    <location>
        <begin position="435"/>
        <end position="460"/>
    </location>
</feature>
<dbReference type="PANTHER" id="PTHR22938">
    <property type="entry name" value="ZINC FINGER PROTEIN 598"/>
    <property type="match status" value="1"/>
</dbReference>
<evidence type="ECO:0000256" key="2">
    <source>
        <dbReference type="SAM" id="Phobius"/>
    </source>
</evidence>
<keyword evidence="4" id="KW-1185">Reference proteome</keyword>
<keyword evidence="2" id="KW-0472">Membrane</keyword>
<dbReference type="InterPro" id="IPR044288">
    <property type="entry name" value="ZNF598/HEL2"/>
</dbReference>
<dbReference type="EMBL" id="JAATJV010161788">
    <property type="protein sequence ID" value="MBZ3871137.1"/>
    <property type="molecule type" value="Genomic_DNA"/>
</dbReference>
<accession>A0AA41MG56</accession>
<gene>
    <name evidence="3" type="ORF">SUZIE_111435</name>
</gene>
<dbReference type="Pfam" id="PF25447">
    <property type="entry name" value="RING_ZNF598"/>
    <property type="match status" value="1"/>
</dbReference>
<dbReference type="AlphaFoldDB" id="A0AA41MG56"/>